<reference evidence="1" key="1">
    <citation type="submission" date="2024-02" db="EMBL/GenBank/DDBJ databases">
        <title>Klebsiella phages.</title>
        <authorList>
            <person name="Li J."/>
            <person name="Feng Y."/>
            <person name="Zong Z."/>
        </authorList>
    </citation>
    <scope>NUCLEOTIDE SEQUENCE</scope>
</reference>
<organism evidence="1">
    <name type="scientific">Klebsiella phage phi1_175008</name>
    <dbReference type="NCBI Taxonomy" id="3127744"/>
    <lineage>
        <taxon>Viruses</taxon>
        <taxon>Duplodnaviria</taxon>
        <taxon>Heunggongvirae</taxon>
        <taxon>Uroviricota</taxon>
        <taxon>Caudoviricetes</taxon>
        <taxon>Stephanstirmvirinae</taxon>
    </lineage>
</organism>
<proteinExistence type="predicted"/>
<accession>A0AC61ZSW0</accession>
<evidence type="ECO:0000313" key="1">
    <source>
        <dbReference type="EMBL" id="WWT41010.1"/>
    </source>
</evidence>
<dbReference type="EMBL" id="PP357458">
    <property type="protein sequence ID" value="WWT41010.1"/>
    <property type="molecule type" value="Genomic_DNA"/>
</dbReference>
<protein>
    <submittedName>
        <fullName evidence="1">Uncharacterized protein</fullName>
    </submittedName>
</protein>
<sequence length="144" mass="16521">MYNNRDSLQVGKDYYDLNSGEYVFTVVFDGDEDDRLIVEGVPSEVKSSYGDYMLETWAYNKETLEIFDEDDLSDACYNRLVVSKERMDAINTTKQVLINIWEQSGITEPFVYEDGKLSVGKEQVLSAHINAGYEHGWISSSICW</sequence>
<name>A0AC61ZSW0_9CAUD</name>